<dbReference type="GO" id="GO:0004252">
    <property type="term" value="F:serine-type endopeptidase activity"/>
    <property type="evidence" value="ECO:0007669"/>
    <property type="project" value="InterPro"/>
</dbReference>
<evidence type="ECO:0000256" key="2">
    <source>
        <dbReference type="ARBA" id="ARBA00024195"/>
    </source>
</evidence>
<comment type="similarity">
    <text evidence="2">Belongs to the peptidase S1 family. CLIP subfamily.</text>
</comment>
<evidence type="ECO:0000313" key="5">
    <source>
        <dbReference type="Proteomes" id="UP001431783"/>
    </source>
</evidence>
<dbReference type="Pfam" id="PF18322">
    <property type="entry name" value="CLIP_1"/>
    <property type="match status" value="1"/>
</dbReference>
<dbReference type="EMBL" id="JARQZJ010000061">
    <property type="protein sequence ID" value="KAK9878970.1"/>
    <property type="molecule type" value="Genomic_DNA"/>
</dbReference>
<evidence type="ECO:0000256" key="1">
    <source>
        <dbReference type="ARBA" id="ARBA00023157"/>
    </source>
</evidence>
<comment type="caution">
    <text evidence="4">The sequence shown here is derived from an EMBL/GenBank/DDBJ whole genome shotgun (WGS) entry which is preliminary data.</text>
</comment>
<evidence type="ECO:0000313" key="4">
    <source>
        <dbReference type="EMBL" id="KAK9878970.1"/>
    </source>
</evidence>
<dbReference type="InterPro" id="IPR009003">
    <property type="entry name" value="Peptidase_S1_PA"/>
</dbReference>
<keyword evidence="5" id="KW-1185">Reference proteome</keyword>
<protein>
    <recommendedName>
        <fullName evidence="3">Peptidase S1 domain-containing protein</fullName>
    </recommendedName>
</protein>
<dbReference type="SMART" id="SM00020">
    <property type="entry name" value="Tryp_SPc"/>
    <property type="match status" value="1"/>
</dbReference>
<dbReference type="SUPFAM" id="SSF50494">
    <property type="entry name" value="Trypsin-like serine proteases"/>
    <property type="match status" value="1"/>
</dbReference>
<keyword evidence="1" id="KW-1015">Disulfide bond</keyword>
<dbReference type="PROSITE" id="PS50240">
    <property type="entry name" value="TRYPSIN_DOM"/>
    <property type="match status" value="1"/>
</dbReference>
<dbReference type="InterPro" id="IPR041515">
    <property type="entry name" value="PPAF-2-like_Clip"/>
</dbReference>
<gene>
    <name evidence="4" type="ORF">WA026_003789</name>
</gene>
<dbReference type="Gene3D" id="2.40.10.10">
    <property type="entry name" value="Trypsin-like serine proteases"/>
    <property type="match status" value="2"/>
</dbReference>
<dbReference type="GO" id="GO:0006508">
    <property type="term" value="P:proteolysis"/>
    <property type="evidence" value="ECO:0007669"/>
    <property type="project" value="InterPro"/>
</dbReference>
<reference evidence="4 5" key="1">
    <citation type="submission" date="2023-03" db="EMBL/GenBank/DDBJ databases">
        <title>Genome insight into feeding habits of ladybird beetles.</title>
        <authorList>
            <person name="Li H.-S."/>
            <person name="Huang Y.-H."/>
            <person name="Pang H."/>
        </authorList>
    </citation>
    <scope>NUCLEOTIDE SEQUENCE [LARGE SCALE GENOMIC DNA]</scope>
    <source>
        <strain evidence="4">SYSU_2023b</strain>
        <tissue evidence="4">Whole body</tissue>
    </source>
</reference>
<sequence length="461" mass="51875">MCTKLQKEKFQFVLLKPDLLMENFNNLFIRKQLCYFLSFSIAFSCQMSIKSSTPKPIKNNEIFNTLLFEEVTTQSLSSFGALQKCGDNGLDVCVPYYNCDPVTNTVLLPLESDNHNKIDLRSDRPCDHFLDVCCDIVRIIISPPIHFSNRTNSSSHTETTTLKKLEDVTPPPVIEEESEPSGNSNCGNWSICGMGNPNGISFKLSGNMHNIAQYGEFPWQVLLLKTSHRGRLHTDEIICGGSIIQQNIVLTSAHCVTGFSPSEITVRAGEWDIQSTIETISYQDRISKKFVIHECYENNLNDIALIFLDRPFIKVESVGSICLPDTNSRMKYDYCYASGWGSYNMGGHKFNPVMPKKMKLMMISHSECQKSMRETGLGSEFILHPSLTCARGGKEINECAGDGGGPIVCYHPTDRNMGYYIQIGIISKGLGCNISTSVDVYTDITEYTTWIKQKIEMFRQH</sequence>
<dbReference type="PANTHER" id="PTHR24256">
    <property type="entry name" value="TRYPTASE-RELATED"/>
    <property type="match status" value="1"/>
</dbReference>
<dbReference type="FunFam" id="2.40.10.10:FF:000068">
    <property type="entry name" value="transmembrane protease serine 2"/>
    <property type="match status" value="1"/>
</dbReference>
<dbReference type="InterPro" id="IPR043504">
    <property type="entry name" value="Peptidase_S1_PA_chymotrypsin"/>
</dbReference>
<dbReference type="InterPro" id="IPR001314">
    <property type="entry name" value="Peptidase_S1A"/>
</dbReference>
<evidence type="ECO:0000259" key="3">
    <source>
        <dbReference type="PROSITE" id="PS50240"/>
    </source>
</evidence>
<feature type="domain" description="Peptidase S1" evidence="3">
    <location>
        <begin position="204"/>
        <end position="456"/>
    </location>
</feature>
<dbReference type="Pfam" id="PF00089">
    <property type="entry name" value="Trypsin"/>
    <property type="match status" value="1"/>
</dbReference>
<dbReference type="Proteomes" id="UP001431783">
    <property type="component" value="Unassembled WGS sequence"/>
</dbReference>
<dbReference type="InterPro" id="IPR001254">
    <property type="entry name" value="Trypsin_dom"/>
</dbReference>
<dbReference type="CDD" id="cd00190">
    <property type="entry name" value="Tryp_SPc"/>
    <property type="match status" value="1"/>
</dbReference>
<organism evidence="4 5">
    <name type="scientific">Henosepilachna vigintioctopunctata</name>
    <dbReference type="NCBI Taxonomy" id="420089"/>
    <lineage>
        <taxon>Eukaryota</taxon>
        <taxon>Metazoa</taxon>
        <taxon>Ecdysozoa</taxon>
        <taxon>Arthropoda</taxon>
        <taxon>Hexapoda</taxon>
        <taxon>Insecta</taxon>
        <taxon>Pterygota</taxon>
        <taxon>Neoptera</taxon>
        <taxon>Endopterygota</taxon>
        <taxon>Coleoptera</taxon>
        <taxon>Polyphaga</taxon>
        <taxon>Cucujiformia</taxon>
        <taxon>Coccinelloidea</taxon>
        <taxon>Coccinellidae</taxon>
        <taxon>Epilachninae</taxon>
        <taxon>Epilachnini</taxon>
        <taxon>Henosepilachna</taxon>
    </lineage>
</organism>
<dbReference type="InterPro" id="IPR051487">
    <property type="entry name" value="Ser/Thr_Proteases_Immune/Dev"/>
</dbReference>
<accession>A0AAW1UDC5</accession>
<proteinExistence type="inferred from homology"/>
<dbReference type="PRINTS" id="PR00722">
    <property type="entry name" value="CHYMOTRYPSIN"/>
</dbReference>
<dbReference type="AlphaFoldDB" id="A0AAW1UDC5"/>
<name>A0AAW1UDC5_9CUCU</name>